<evidence type="ECO:0000256" key="16">
    <source>
        <dbReference type="PIRSR" id="PIRSR601508-2"/>
    </source>
</evidence>
<evidence type="ECO:0000256" key="3">
    <source>
        <dbReference type="ARBA" id="ARBA00022692"/>
    </source>
</evidence>
<keyword evidence="6" id="KW-0770">Synapse</keyword>
<dbReference type="InterPro" id="IPR019594">
    <property type="entry name" value="Glu/Gly-bd"/>
</dbReference>
<keyword evidence="1" id="KW-0813">Transport</keyword>
<evidence type="ECO:0000256" key="7">
    <source>
        <dbReference type="ARBA" id="ARBA00023065"/>
    </source>
</evidence>
<keyword evidence="22" id="KW-1185">Reference proteome</keyword>
<dbReference type="CTD" id="2899"/>
<dbReference type="FunFam" id="3.40.190.10:FF:000060">
    <property type="entry name" value="Glutamate receptor ionotropic, kainate 1"/>
    <property type="match status" value="1"/>
</dbReference>
<proteinExistence type="predicted"/>
<evidence type="ECO:0000256" key="1">
    <source>
        <dbReference type="ARBA" id="ARBA00022448"/>
    </source>
</evidence>
<feature type="transmembrane region" description="Helical" evidence="18">
    <location>
        <begin position="905"/>
        <end position="929"/>
    </location>
</feature>
<dbReference type="FunFam" id="1.10.287.70:FF:000010">
    <property type="entry name" value="Putative glutamate receptor ionotropic kainate 1"/>
    <property type="match status" value="1"/>
</dbReference>
<dbReference type="SMART" id="SM00079">
    <property type="entry name" value="PBPe"/>
    <property type="match status" value="1"/>
</dbReference>
<comment type="subcellular location">
    <subcellularLocation>
        <location evidence="14">Postsynaptic cell membrane</location>
        <topology evidence="14">Multi-pass membrane protein</topology>
    </subcellularLocation>
</comment>
<keyword evidence="10" id="KW-0325">Glycoprotein</keyword>
<evidence type="ECO:0000256" key="17">
    <source>
        <dbReference type="PIRSR" id="PIRSR601508-3"/>
    </source>
</evidence>
<keyword evidence="3 18" id="KW-0812">Transmembrane</keyword>
<evidence type="ECO:0000256" key="5">
    <source>
        <dbReference type="ARBA" id="ARBA00022989"/>
    </source>
</evidence>
<keyword evidence="5 18" id="KW-1133">Transmembrane helix</keyword>
<feature type="binding site" evidence="15">
    <location>
        <position position="602"/>
    </location>
    <ligand>
        <name>L-glutamate</name>
        <dbReference type="ChEBI" id="CHEBI:29985"/>
    </ligand>
</feature>
<feature type="transmembrane region" description="Helical" evidence="18">
    <location>
        <begin position="640"/>
        <end position="659"/>
    </location>
</feature>
<dbReference type="KEGG" id="shx:MS3_00006811"/>
<evidence type="ECO:0000256" key="12">
    <source>
        <dbReference type="ARBA" id="ARBA00023286"/>
    </source>
</evidence>
<evidence type="ECO:0000256" key="9">
    <source>
        <dbReference type="ARBA" id="ARBA00023170"/>
    </source>
</evidence>
<dbReference type="Pfam" id="PF00060">
    <property type="entry name" value="Lig_chan"/>
    <property type="match status" value="1"/>
</dbReference>
<keyword evidence="8 18" id="KW-0472">Membrane</keyword>
<dbReference type="SMART" id="SM00918">
    <property type="entry name" value="Lig_chan-Glu_bd"/>
    <property type="match status" value="1"/>
</dbReference>
<feature type="disulfide bond" evidence="17">
    <location>
        <begin position="823"/>
        <end position="882"/>
    </location>
</feature>
<keyword evidence="4" id="KW-0732">Signal</keyword>
<evidence type="ECO:0000256" key="14">
    <source>
        <dbReference type="ARBA" id="ARBA00034104"/>
    </source>
</evidence>
<evidence type="ECO:0000259" key="19">
    <source>
        <dbReference type="SMART" id="SM00079"/>
    </source>
</evidence>
<evidence type="ECO:0000256" key="10">
    <source>
        <dbReference type="ARBA" id="ARBA00023180"/>
    </source>
</evidence>
<keyword evidence="11" id="KW-0628">Postsynaptic cell membrane</keyword>
<dbReference type="Gene3D" id="3.40.190.10">
    <property type="entry name" value="Periplasmic binding protein-like II"/>
    <property type="match status" value="1"/>
</dbReference>
<dbReference type="InterPro" id="IPR015683">
    <property type="entry name" value="Ionotropic_Glu_rcpt"/>
</dbReference>
<reference evidence="21" key="4">
    <citation type="journal article" date="2022" name="PLoS Pathog.">
        <title>Chromosome-level genome of Schistosoma haematobium underpins genome-wide explorations of molecular variation.</title>
        <authorList>
            <person name="Stroehlein A.J."/>
            <person name="Korhonen P.K."/>
            <person name="Lee V.V."/>
            <person name="Ralph S.A."/>
            <person name="Mentink-Kane M."/>
            <person name="You H."/>
            <person name="McManus D.P."/>
            <person name="Tchuente L.T."/>
            <person name="Stothard J.R."/>
            <person name="Kaur P."/>
            <person name="Dudchenko O."/>
            <person name="Aiden E.L."/>
            <person name="Yang B."/>
            <person name="Yang H."/>
            <person name="Emery A.M."/>
            <person name="Webster B.L."/>
            <person name="Brindley P.J."/>
            <person name="Rollinson D."/>
            <person name="Chang B.C.H."/>
            <person name="Gasser R.B."/>
            <person name="Young N.D."/>
        </authorList>
    </citation>
    <scope>NUCLEOTIDE SEQUENCE</scope>
</reference>
<dbReference type="Proteomes" id="UP000471633">
    <property type="component" value="Unassembled WGS sequence"/>
</dbReference>
<keyword evidence="17" id="KW-1015">Disulfide bond</keyword>
<feature type="binding site" evidence="15">
    <location>
        <position position="763"/>
    </location>
    <ligand>
        <name>L-glutamate</name>
        <dbReference type="ChEBI" id="CHEBI:29985"/>
    </ligand>
</feature>
<evidence type="ECO:0000259" key="20">
    <source>
        <dbReference type="SMART" id="SM00918"/>
    </source>
</evidence>
<feature type="domain" description="Ionotropic glutamate receptor C-terminal" evidence="19">
    <location>
        <begin position="509"/>
        <end position="875"/>
    </location>
</feature>
<evidence type="ECO:0000256" key="4">
    <source>
        <dbReference type="ARBA" id="ARBA00022729"/>
    </source>
</evidence>
<feature type="binding site" evidence="15">
    <location>
        <position position="811"/>
    </location>
    <ligand>
        <name>L-glutamate</name>
        <dbReference type="ChEBI" id="CHEBI:29985"/>
    </ligand>
</feature>
<reference evidence="21" key="3">
    <citation type="submission" date="2021-06" db="EMBL/GenBank/DDBJ databases">
        <title>Chromosome-level genome assembly for S. haematobium.</title>
        <authorList>
            <person name="Stroehlein A.J."/>
        </authorList>
    </citation>
    <scope>NUCLEOTIDE SEQUENCE</scope>
</reference>
<dbReference type="PANTHER" id="PTHR18966">
    <property type="entry name" value="IONOTROPIC GLUTAMATE RECEPTOR"/>
    <property type="match status" value="1"/>
</dbReference>
<keyword evidence="7" id="KW-0406">Ion transport</keyword>
<dbReference type="GO" id="GO:0045211">
    <property type="term" value="C:postsynaptic membrane"/>
    <property type="evidence" value="ECO:0007669"/>
    <property type="project" value="UniProtKB-SubCell"/>
</dbReference>
<dbReference type="GO" id="GO:0015276">
    <property type="term" value="F:ligand-gated monoatomic ion channel activity"/>
    <property type="evidence" value="ECO:0007669"/>
    <property type="project" value="InterPro"/>
</dbReference>
<feature type="site" description="Crucial to convey clamshell closure to channel opening" evidence="16">
    <location>
        <position position="742"/>
    </location>
</feature>
<comment type="caution">
    <text evidence="21">The sequence shown here is derived from an EMBL/GenBank/DDBJ whole genome shotgun (WGS) entry which is preliminary data.</text>
</comment>
<reference evidence="21" key="2">
    <citation type="journal article" date="2019" name="Gigascience">
        <title>High-quality Schistosoma haematobium genome achieved by single-molecule and long-range sequencing.</title>
        <authorList>
            <person name="Stroehlein A.J."/>
            <person name="Korhonen P.K."/>
            <person name="Chong T.M."/>
            <person name="Lim Y.L."/>
            <person name="Chan K.G."/>
            <person name="Webster B."/>
            <person name="Rollinson D."/>
            <person name="Brindley P.J."/>
            <person name="Gasser R.B."/>
            <person name="Young N.D."/>
        </authorList>
    </citation>
    <scope>NUCLEOTIDE SEQUENCE</scope>
</reference>
<dbReference type="EMBL" id="AMPZ03000001">
    <property type="protein sequence ID" value="KAH9594551.1"/>
    <property type="molecule type" value="Genomic_DNA"/>
</dbReference>
<dbReference type="GeneID" id="24590385"/>
<keyword evidence="12" id="KW-1071">Ligand-gated ion channel</keyword>
<evidence type="ECO:0000256" key="15">
    <source>
        <dbReference type="PIRSR" id="PIRSR601508-1"/>
    </source>
</evidence>
<dbReference type="AlphaFoldDB" id="A0A922LV63"/>
<dbReference type="InterPro" id="IPR001320">
    <property type="entry name" value="Iontro_rcpt_C"/>
</dbReference>
<dbReference type="InterPro" id="IPR001508">
    <property type="entry name" value="Iono_Glu_rcpt_met"/>
</dbReference>
<protein>
    <submittedName>
        <fullName evidence="21">Glutamate receptor ionotropic, kainate 3</fullName>
    </submittedName>
</protein>
<name>A0A922LV63_SCHHA</name>
<evidence type="ECO:0000313" key="21">
    <source>
        <dbReference type="EMBL" id="KAH9594551.1"/>
    </source>
</evidence>
<dbReference type="Gene3D" id="1.10.287.70">
    <property type="match status" value="1"/>
</dbReference>
<feature type="binding site" evidence="15">
    <location>
        <position position="764"/>
    </location>
    <ligand>
        <name>L-glutamate</name>
        <dbReference type="ChEBI" id="CHEBI:29985"/>
    </ligand>
</feature>
<evidence type="ECO:0000313" key="22">
    <source>
        <dbReference type="Proteomes" id="UP000471633"/>
    </source>
</evidence>
<evidence type="ECO:0000256" key="18">
    <source>
        <dbReference type="SAM" id="Phobius"/>
    </source>
</evidence>
<organism evidence="21 22">
    <name type="scientific">Schistosoma haematobium</name>
    <name type="common">Blood fluke</name>
    <dbReference type="NCBI Taxonomy" id="6185"/>
    <lineage>
        <taxon>Eukaryota</taxon>
        <taxon>Metazoa</taxon>
        <taxon>Spiralia</taxon>
        <taxon>Lophotrochozoa</taxon>
        <taxon>Platyhelminthes</taxon>
        <taxon>Trematoda</taxon>
        <taxon>Digenea</taxon>
        <taxon>Strigeidida</taxon>
        <taxon>Schistosomatoidea</taxon>
        <taxon>Schistosomatidae</taxon>
        <taxon>Schistosoma</taxon>
    </lineage>
</organism>
<dbReference type="RefSeq" id="XP_051073638.1">
    <property type="nucleotide sequence ID" value="XM_051215048.1"/>
</dbReference>
<dbReference type="SUPFAM" id="SSF53850">
    <property type="entry name" value="Periplasmic binding protein-like II"/>
    <property type="match status" value="1"/>
</dbReference>
<feature type="domain" description="Ionotropic glutamate receptor L-glutamate and glycine-binding" evidence="20">
    <location>
        <begin position="519"/>
        <end position="586"/>
    </location>
</feature>
<dbReference type="FunFam" id="3.40.190.10:FF:000399">
    <property type="entry name" value="Predicted protein"/>
    <property type="match status" value="1"/>
</dbReference>
<evidence type="ECO:0000256" key="2">
    <source>
        <dbReference type="ARBA" id="ARBA00022475"/>
    </source>
</evidence>
<dbReference type="Pfam" id="PF10613">
    <property type="entry name" value="Lig_chan-Glu_bd"/>
    <property type="match status" value="1"/>
</dbReference>
<dbReference type="GO" id="GO:0038023">
    <property type="term" value="F:signaling receptor activity"/>
    <property type="evidence" value="ECO:0007669"/>
    <property type="project" value="InterPro"/>
</dbReference>
<accession>A0A922LV63</accession>
<dbReference type="PRINTS" id="PR00177">
    <property type="entry name" value="NMDARECEPTOR"/>
</dbReference>
<evidence type="ECO:0000256" key="6">
    <source>
        <dbReference type="ARBA" id="ARBA00023018"/>
    </source>
</evidence>
<keyword evidence="2" id="KW-1003">Cell membrane</keyword>
<feature type="site" description="Interaction with the cone snail toxin Con-ikot-ikot" evidence="16">
    <location>
        <position position="769"/>
    </location>
</feature>
<evidence type="ECO:0000256" key="11">
    <source>
        <dbReference type="ARBA" id="ARBA00023257"/>
    </source>
</evidence>
<gene>
    <name evidence="21" type="primary">GRIK3</name>
    <name evidence="21" type="ORF">MS3_00006811</name>
</gene>
<feature type="site" description="Interaction with the cone snail toxin Con-ikot-ikot" evidence="16">
    <location>
        <position position="858"/>
    </location>
</feature>
<feature type="transmembrane region" description="Helical" evidence="18">
    <location>
        <begin position="713"/>
        <end position="735"/>
    </location>
</feature>
<keyword evidence="9 21" id="KW-0675">Receptor</keyword>
<sequence>MYFVLKLMGFIMHNLITTKLWKSQTLYSIIIFYCSIHFSHGHIINWKANVHSYTLVTFGLPIYDQTFAKYAIEANISVAIVLLPITGDIEADFNAACSILNKTNRPVALVDSSWPYSSQSDDTFIFSASIKDENNEPAEYEQEIKSTLHNGLEQSAESEASERLRCYRRQLLMSLSSRLQLPLVTITDLEECPGSMIDSAIKWFSFSKTKHRSGNSHQRISNPYSPALVHSIGPSQLLVAELLKNLIVLNEEIWKGFAIVYEHSGDFLKYRECLESLQTTALIRRWRENSFYKAHIIREIKHLEAFFLDLSAKSIEQFFQMMGDQEVNPNYAQYFVFNDGSLESLMNSLQRVKGNIALVRFKIPGISHESESESLHTQMIRSIIDHLSTALNLAGNKLQVPEHVTCTPVRSSLLKTPKGLLVSHKNGPHLAYKNGQLLHTYINQVLHSRIGYIDSSKINPILDYGLELIHLKNGRLQQLADWSLKRGFVYKQPVETSFPQGGMKHMNKTFIVTTIEDPPFVIFEPYRQGVHLEGNDQWTGFAMELLQHLSKMNHFDYIIKPVSDKKFGTFDESKGKWDGLIGDLVYKKADLAVASFTITYDRERVIDFTTPFMSLSLSVIIQKSNSDPGLQFTAPLSNEVWISVGIAYFVVSLTLFLIGRVSPYEWYARHPCYPKIQNQFTMRNSFWFTAGSLMQQSSDIVPRATSTRIIGGIWWFFILVITSSYTANLAAFLTIDRMQADIESVEDLARQTKIKYGTIHGGSTYSFFKNSDIPTYQRMWNFMNQNKSLFVNKTEEGITRVLEGGYALILESTLNEYYAQRNCKLTPLGGLLDPRGYGIGLPIGNNGLRDLLSESILKLQKDQTLEKMRQYWLQRYNASVPCYLQSSHTNLPSRSKLTLAKMSSAFIGLGVGLFFGILVWITEIVVWVLKVRINRNQSTINEIGEHFQKTLCHHRTKSEEIITISRLNSIDESLLTKCKEICKMNHTNPSGMTTYNINSGDQLNNTSTTFHKVTSL</sequence>
<keyword evidence="13" id="KW-0407">Ion channel</keyword>
<feature type="binding site" evidence="15">
    <location>
        <position position="597"/>
    </location>
    <ligand>
        <name>L-glutamate</name>
        <dbReference type="ChEBI" id="CHEBI:29985"/>
    </ligand>
</feature>
<evidence type="ECO:0000256" key="8">
    <source>
        <dbReference type="ARBA" id="ARBA00023136"/>
    </source>
</evidence>
<reference evidence="21" key="1">
    <citation type="journal article" date="2012" name="Nat. Genet.">
        <title>Whole-genome sequence of Schistosoma haematobium.</title>
        <authorList>
            <person name="Young N.D."/>
            <person name="Jex A.R."/>
            <person name="Li B."/>
            <person name="Liu S."/>
            <person name="Yang L."/>
            <person name="Xiong Z."/>
            <person name="Li Y."/>
            <person name="Cantacessi C."/>
            <person name="Hall R.S."/>
            <person name="Xu X."/>
            <person name="Chen F."/>
            <person name="Wu X."/>
            <person name="Zerlotini A."/>
            <person name="Oliveira G."/>
            <person name="Hofmann A."/>
            <person name="Zhang G."/>
            <person name="Fang X."/>
            <person name="Kang Y."/>
            <person name="Campbell B.E."/>
            <person name="Loukas A."/>
            <person name="Ranganathan S."/>
            <person name="Rollinson D."/>
            <person name="Rinaldi G."/>
            <person name="Brindley P.J."/>
            <person name="Yang H."/>
            <person name="Wang J."/>
            <person name="Wang J."/>
            <person name="Gasser R.B."/>
        </authorList>
    </citation>
    <scope>NUCLEOTIDE SEQUENCE</scope>
</reference>
<evidence type="ECO:0000256" key="13">
    <source>
        <dbReference type="ARBA" id="ARBA00023303"/>
    </source>
</evidence>